<keyword evidence="5 8" id="KW-0812">Transmembrane</keyword>
<dbReference type="PANTHER" id="PTHR43124">
    <property type="entry name" value="PURINE EFFLUX PUMP PBUE"/>
    <property type="match status" value="1"/>
</dbReference>
<evidence type="ECO:0000256" key="8">
    <source>
        <dbReference type="SAM" id="Phobius"/>
    </source>
</evidence>
<dbReference type="SUPFAM" id="SSF103473">
    <property type="entry name" value="MFS general substrate transporter"/>
    <property type="match status" value="1"/>
</dbReference>
<reference evidence="10 11" key="1">
    <citation type="submission" date="2016-10" db="EMBL/GenBank/DDBJ databases">
        <authorList>
            <person name="de Groot N.N."/>
        </authorList>
    </citation>
    <scope>NUCLEOTIDE SEQUENCE [LARGE SCALE GENOMIC DNA]</scope>
    <source>
        <strain evidence="10 11">DSM 23995</strain>
    </source>
</reference>
<feature type="transmembrane region" description="Helical" evidence="8">
    <location>
        <begin position="73"/>
        <end position="93"/>
    </location>
</feature>
<evidence type="ECO:0000259" key="9">
    <source>
        <dbReference type="PROSITE" id="PS50850"/>
    </source>
</evidence>
<sequence length="413" mass="44965">MGQKRWDLAALASIPLMMTLGNSMLIPILPLMEREIEITPFQSSLLITIYSIIAIVLIPISGYISDKFGRKKVIVPSLILVGIGGIVSAIAAWKMNSPYAVIMIGRFLQGAGAAGAFPVVLPTVGDMFKEEEEASHGLGIIETSNTFGKVLSPILGALLAMIVWYMPFVAIPVLSFISAALVMFLVKVPPGDQKDENEKGLKEFLAGIKETFQYNKRWLLSVFLIGGILMFILFGFLFHFSSILEEQYHIDGYVKGLLLAIPLLFLCGASYLGGKLAGKDKNRMKWLILAGNGVAATGLFFIKQDMSLYMFIIFLSVAGIGIGIALPCLDALITKGIEKEERGSITSFYTSMRYVGVAAGPPIIAIMMEQQPGWIYYSLAAGSILAVILTFFAIRPTPEDSGKRSPIEPAFKN</sequence>
<feature type="transmembrane region" description="Helical" evidence="8">
    <location>
        <begin position="41"/>
        <end position="61"/>
    </location>
</feature>
<feature type="transmembrane region" description="Helical" evidence="8">
    <location>
        <begin position="7"/>
        <end position="29"/>
    </location>
</feature>
<dbReference type="EMBL" id="FONT01000006">
    <property type="protein sequence ID" value="SFE94128.1"/>
    <property type="molecule type" value="Genomic_DNA"/>
</dbReference>
<feature type="transmembrane region" description="Helical" evidence="8">
    <location>
        <begin position="162"/>
        <end position="186"/>
    </location>
</feature>
<dbReference type="AlphaFoldDB" id="A0A1I2ENW8"/>
<feature type="transmembrane region" description="Helical" evidence="8">
    <location>
        <begin position="374"/>
        <end position="394"/>
    </location>
</feature>
<protein>
    <submittedName>
        <fullName evidence="10">MFS transporter, ACDE family, multidrug resistance protein</fullName>
    </submittedName>
</protein>
<feature type="transmembrane region" description="Helical" evidence="8">
    <location>
        <begin position="252"/>
        <end position="274"/>
    </location>
</feature>
<evidence type="ECO:0000256" key="4">
    <source>
        <dbReference type="ARBA" id="ARBA00022475"/>
    </source>
</evidence>
<accession>A0A1I2ENW8</accession>
<dbReference type="RefSeq" id="WP_091662819.1">
    <property type="nucleotide sequence ID" value="NZ_FONT01000006.1"/>
</dbReference>
<evidence type="ECO:0000256" key="1">
    <source>
        <dbReference type="ARBA" id="ARBA00004651"/>
    </source>
</evidence>
<dbReference type="PRINTS" id="PR01035">
    <property type="entry name" value="TCRTETA"/>
</dbReference>
<keyword evidence="11" id="KW-1185">Reference proteome</keyword>
<dbReference type="InterPro" id="IPR011701">
    <property type="entry name" value="MFS"/>
</dbReference>
<dbReference type="Gene3D" id="1.20.1250.20">
    <property type="entry name" value="MFS general substrate transporter like domains"/>
    <property type="match status" value="1"/>
</dbReference>
<name>A0A1I2ENW8_9BACI</name>
<feature type="transmembrane region" description="Helical" evidence="8">
    <location>
        <begin position="308"/>
        <end position="333"/>
    </location>
</feature>
<gene>
    <name evidence="10" type="ORF">SAMN05192532_106120</name>
</gene>
<feature type="transmembrane region" description="Helical" evidence="8">
    <location>
        <begin position="218"/>
        <end position="240"/>
    </location>
</feature>
<dbReference type="Proteomes" id="UP000199516">
    <property type="component" value="Unassembled WGS sequence"/>
</dbReference>
<keyword evidence="7 8" id="KW-0472">Membrane</keyword>
<dbReference type="PANTHER" id="PTHR43124:SF3">
    <property type="entry name" value="CHLORAMPHENICOL EFFLUX PUMP RV0191"/>
    <property type="match status" value="1"/>
</dbReference>
<dbReference type="GO" id="GO:0022857">
    <property type="term" value="F:transmembrane transporter activity"/>
    <property type="evidence" value="ECO:0007669"/>
    <property type="project" value="InterPro"/>
</dbReference>
<feature type="domain" description="Major facilitator superfamily (MFS) profile" evidence="9">
    <location>
        <begin position="7"/>
        <end position="398"/>
    </location>
</feature>
<dbReference type="Pfam" id="PF07690">
    <property type="entry name" value="MFS_1"/>
    <property type="match status" value="1"/>
</dbReference>
<proteinExistence type="inferred from homology"/>
<keyword evidence="4" id="KW-1003">Cell membrane</keyword>
<dbReference type="GO" id="GO:0005886">
    <property type="term" value="C:plasma membrane"/>
    <property type="evidence" value="ECO:0007669"/>
    <property type="project" value="UniProtKB-SubCell"/>
</dbReference>
<dbReference type="InterPro" id="IPR050189">
    <property type="entry name" value="MFS_Efflux_Transporters"/>
</dbReference>
<evidence type="ECO:0000256" key="6">
    <source>
        <dbReference type="ARBA" id="ARBA00022989"/>
    </source>
</evidence>
<keyword evidence="3" id="KW-0813">Transport</keyword>
<comment type="subcellular location">
    <subcellularLocation>
        <location evidence="1">Cell membrane</location>
        <topology evidence="1">Multi-pass membrane protein</topology>
    </subcellularLocation>
</comment>
<dbReference type="InterPro" id="IPR020846">
    <property type="entry name" value="MFS_dom"/>
</dbReference>
<dbReference type="PROSITE" id="PS00216">
    <property type="entry name" value="SUGAR_TRANSPORT_1"/>
    <property type="match status" value="1"/>
</dbReference>
<evidence type="ECO:0000256" key="5">
    <source>
        <dbReference type="ARBA" id="ARBA00022692"/>
    </source>
</evidence>
<evidence type="ECO:0000313" key="11">
    <source>
        <dbReference type="Proteomes" id="UP000199516"/>
    </source>
</evidence>
<comment type="similarity">
    <text evidence="2">Belongs to the major facilitator superfamily. TCR/Tet family.</text>
</comment>
<evidence type="ECO:0000256" key="2">
    <source>
        <dbReference type="ARBA" id="ARBA00007520"/>
    </source>
</evidence>
<dbReference type="InterPro" id="IPR005829">
    <property type="entry name" value="Sugar_transporter_CS"/>
</dbReference>
<organism evidence="10 11">
    <name type="scientific">Alteribacillus iranensis</name>
    <dbReference type="NCBI Taxonomy" id="930128"/>
    <lineage>
        <taxon>Bacteria</taxon>
        <taxon>Bacillati</taxon>
        <taxon>Bacillota</taxon>
        <taxon>Bacilli</taxon>
        <taxon>Bacillales</taxon>
        <taxon>Bacillaceae</taxon>
        <taxon>Alteribacillus</taxon>
    </lineage>
</organism>
<keyword evidence="6 8" id="KW-1133">Transmembrane helix</keyword>
<dbReference type="OrthoDB" id="2986280at2"/>
<evidence type="ECO:0000256" key="7">
    <source>
        <dbReference type="ARBA" id="ARBA00023136"/>
    </source>
</evidence>
<dbReference type="InterPro" id="IPR036259">
    <property type="entry name" value="MFS_trans_sf"/>
</dbReference>
<evidence type="ECO:0000313" key="10">
    <source>
        <dbReference type="EMBL" id="SFE94128.1"/>
    </source>
</evidence>
<dbReference type="InterPro" id="IPR001958">
    <property type="entry name" value="Tet-R_TetA/multi-R_MdtG-like"/>
</dbReference>
<evidence type="ECO:0000256" key="3">
    <source>
        <dbReference type="ARBA" id="ARBA00022448"/>
    </source>
</evidence>
<dbReference type="PROSITE" id="PS50850">
    <property type="entry name" value="MFS"/>
    <property type="match status" value="1"/>
</dbReference>
<dbReference type="CDD" id="cd17474">
    <property type="entry name" value="MFS_YfmO_like"/>
    <property type="match status" value="1"/>
</dbReference>
<dbReference type="STRING" id="930128.SAMN05192532_106120"/>
<feature type="transmembrane region" description="Helical" evidence="8">
    <location>
        <begin position="286"/>
        <end position="302"/>
    </location>
</feature>